<protein>
    <submittedName>
        <fullName evidence="1">Uncharacterized protein</fullName>
    </submittedName>
</protein>
<comment type="caution">
    <text evidence="1">The sequence shown here is derived from an EMBL/GenBank/DDBJ whole genome shotgun (WGS) entry which is preliminary data.</text>
</comment>
<sequence length="76" mass="8283">MAITELGVLQLSGTKKGKISISNVSEPYGKGTPDIVSIGISLNGKDIEWKSHIPYENLDDVIAILQEASKKKKEEE</sequence>
<evidence type="ECO:0000313" key="2">
    <source>
        <dbReference type="Proteomes" id="UP000290191"/>
    </source>
</evidence>
<dbReference type="AlphaFoldDB" id="A0A4V1LPS7"/>
<keyword evidence="2" id="KW-1185">Reference proteome</keyword>
<proteinExistence type="predicted"/>
<organism evidence="1 2">
    <name type="scientific">Halarcobacter anaerophilus</name>
    <dbReference type="NCBI Taxonomy" id="877500"/>
    <lineage>
        <taxon>Bacteria</taxon>
        <taxon>Pseudomonadati</taxon>
        <taxon>Campylobacterota</taxon>
        <taxon>Epsilonproteobacteria</taxon>
        <taxon>Campylobacterales</taxon>
        <taxon>Arcobacteraceae</taxon>
        <taxon>Halarcobacter</taxon>
    </lineage>
</organism>
<reference evidence="1 2" key="1">
    <citation type="submission" date="2017-10" db="EMBL/GenBank/DDBJ databases">
        <title>Genomics of the genus Arcobacter.</title>
        <authorList>
            <person name="Perez-Cataluna A."/>
            <person name="Figueras M.J."/>
        </authorList>
    </citation>
    <scope>NUCLEOTIDE SEQUENCE [LARGE SCALE GENOMIC DNA]</scope>
    <source>
        <strain evidence="1 2">DSM 24636</strain>
    </source>
</reference>
<dbReference type="EMBL" id="PDKO01000009">
    <property type="protein sequence ID" value="RXJ62238.1"/>
    <property type="molecule type" value="Genomic_DNA"/>
</dbReference>
<evidence type="ECO:0000313" key="1">
    <source>
        <dbReference type="EMBL" id="RXJ62238.1"/>
    </source>
</evidence>
<accession>A0A4V1LPS7</accession>
<dbReference type="OrthoDB" id="5373155at2"/>
<gene>
    <name evidence="1" type="ORF">CRV06_10770</name>
</gene>
<dbReference type="Proteomes" id="UP000290191">
    <property type="component" value="Unassembled WGS sequence"/>
</dbReference>
<name>A0A4V1LPS7_9BACT</name>
<dbReference type="RefSeq" id="WP_044419432.1">
    <property type="nucleotide sequence ID" value="NZ_CP041070.1"/>
</dbReference>